<dbReference type="AlphaFoldDB" id="A0A1H9WYJ8"/>
<evidence type="ECO:0000313" key="3">
    <source>
        <dbReference type="Proteomes" id="UP000182841"/>
    </source>
</evidence>
<keyword evidence="3" id="KW-1185">Reference proteome</keyword>
<feature type="compositionally biased region" description="Low complexity" evidence="1">
    <location>
        <begin position="132"/>
        <end position="144"/>
    </location>
</feature>
<evidence type="ECO:0000313" key="2">
    <source>
        <dbReference type="EMBL" id="SES38727.1"/>
    </source>
</evidence>
<dbReference type="Proteomes" id="UP000182841">
    <property type="component" value="Unassembled WGS sequence"/>
</dbReference>
<feature type="region of interest" description="Disordered" evidence="1">
    <location>
        <begin position="77"/>
        <end position="338"/>
    </location>
</feature>
<protein>
    <submittedName>
        <fullName evidence="2">Uncharacterized protein</fullName>
    </submittedName>
</protein>
<feature type="compositionally biased region" description="Basic and acidic residues" evidence="1">
    <location>
        <begin position="120"/>
        <end position="129"/>
    </location>
</feature>
<evidence type="ECO:0000256" key="1">
    <source>
        <dbReference type="SAM" id="MobiDB-lite"/>
    </source>
</evidence>
<organism evidence="2 3">
    <name type="scientific">Streptomyces qinglanensis</name>
    <dbReference type="NCBI Taxonomy" id="943816"/>
    <lineage>
        <taxon>Bacteria</taxon>
        <taxon>Bacillati</taxon>
        <taxon>Actinomycetota</taxon>
        <taxon>Actinomycetes</taxon>
        <taxon>Kitasatosporales</taxon>
        <taxon>Streptomycetaceae</taxon>
        <taxon>Streptomyces</taxon>
    </lineage>
</organism>
<reference evidence="3" key="1">
    <citation type="submission" date="2016-10" db="EMBL/GenBank/DDBJ databases">
        <authorList>
            <person name="Varghese N."/>
            <person name="Submissions S."/>
        </authorList>
    </citation>
    <scope>NUCLEOTIDE SEQUENCE [LARGE SCALE GENOMIC DNA]</scope>
    <source>
        <strain evidence="3">CGMCC 4.6825</strain>
    </source>
</reference>
<accession>A0A1H9WYJ8</accession>
<feature type="compositionally biased region" description="Basic residues" evidence="1">
    <location>
        <begin position="288"/>
        <end position="301"/>
    </location>
</feature>
<gene>
    <name evidence="2" type="ORF">SAMN05421870_12516</name>
</gene>
<dbReference type="EMBL" id="FOGO01000025">
    <property type="protein sequence ID" value="SES38727.1"/>
    <property type="molecule type" value="Genomic_DNA"/>
</dbReference>
<feature type="compositionally biased region" description="Polar residues" evidence="1">
    <location>
        <begin position="259"/>
        <end position="268"/>
    </location>
</feature>
<name>A0A1H9WYJ8_9ACTN</name>
<sequence length="338" mass="36477">MPRRERPGRGARDRWWRYRGAAQQGPVPPPPVKLRCRVVLGGVSGPPAPRSCGRNRRAWLHTSRADDRVSEVLALGPQKTLGSHGRGGRVVPSGLPARTRRSRATTCTAHDRRGRSAVQPDDHTSEHLARRSPTSVVTAATTPAHRSRSTTVAPQTTVPARNVPERSPTPTPAPQPTANSQQPADSRQQTAADDTPGPPRRQQGICPGRIPRRDPAPGFTPRNPPLEQPAHATSPGLATLRGYRTDPVRGTTAPRETTCVGQRHTSTARPDGTRRAPTAAAADSTHLSRLRHAGGSHRPAPRIRTAPRPAPDRNPAPEQHTRRPRPPTEVGDRGLPTP</sequence>
<feature type="compositionally biased region" description="Polar residues" evidence="1">
    <location>
        <begin position="149"/>
        <end position="159"/>
    </location>
</feature>
<proteinExistence type="predicted"/>